<dbReference type="Gene3D" id="1.10.2080.10">
    <property type="entry name" value="Insect odorant-binding protein A10/Ejaculatory bulb-specific protein 3"/>
    <property type="match status" value="1"/>
</dbReference>
<feature type="signal peptide" evidence="1">
    <location>
        <begin position="1"/>
        <end position="16"/>
    </location>
</feature>
<organism evidence="2 3">
    <name type="scientific">Diatraea saccharalis</name>
    <name type="common">sugarcane borer</name>
    <dbReference type="NCBI Taxonomy" id="40085"/>
    <lineage>
        <taxon>Eukaryota</taxon>
        <taxon>Metazoa</taxon>
        <taxon>Ecdysozoa</taxon>
        <taxon>Arthropoda</taxon>
        <taxon>Hexapoda</taxon>
        <taxon>Insecta</taxon>
        <taxon>Pterygota</taxon>
        <taxon>Neoptera</taxon>
        <taxon>Endopterygota</taxon>
        <taxon>Lepidoptera</taxon>
        <taxon>Glossata</taxon>
        <taxon>Ditrysia</taxon>
        <taxon>Pyraloidea</taxon>
        <taxon>Crambidae</taxon>
        <taxon>Crambinae</taxon>
        <taxon>Diatraea</taxon>
    </lineage>
</organism>
<accession>A0A9N9RFU7</accession>
<dbReference type="AlphaFoldDB" id="A0A9N9RFU7"/>
<sequence>MKFLFVLTVSLVAVFAVEEYVTGHENFDAVALVNDEKRLAEFTACYLDKGPCNEISSAFKNIASEVIREACAKCSAKQKKMTKVYLDGIRVKLPQEYDEFKRKYDPENKYMEALYKVLDSA</sequence>
<feature type="chain" id="PRO_5040387069" description="Chemosensory protein" evidence="1">
    <location>
        <begin position="17"/>
        <end position="121"/>
    </location>
</feature>
<dbReference type="PANTHER" id="PTHR11257">
    <property type="entry name" value="CHEMOSENSORY PROTEIN-RELATED"/>
    <property type="match status" value="1"/>
</dbReference>
<dbReference type="InterPro" id="IPR005055">
    <property type="entry name" value="A10/PebIII"/>
</dbReference>
<name>A0A9N9RFU7_9NEOP</name>
<reference evidence="2" key="1">
    <citation type="submission" date="2021-12" db="EMBL/GenBank/DDBJ databases">
        <authorList>
            <person name="King R."/>
        </authorList>
    </citation>
    <scope>NUCLEOTIDE SEQUENCE</scope>
</reference>
<dbReference type="PANTHER" id="PTHR11257:SF13">
    <property type="entry name" value="GEO07322P1"/>
    <property type="match status" value="1"/>
</dbReference>
<gene>
    <name evidence="2" type="ORF">DIATSA_LOCUS13043</name>
</gene>
<dbReference type="SUPFAM" id="SSF100910">
    <property type="entry name" value="Chemosensory protein Csp2"/>
    <property type="match status" value="1"/>
</dbReference>
<evidence type="ECO:0008006" key="4">
    <source>
        <dbReference type="Google" id="ProtNLM"/>
    </source>
</evidence>
<protein>
    <recommendedName>
        <fullName evidence="4">Chemosensory protein</fullName>
    </recommendedName>
</protein>
<reference evidence="2" key="2">
    <citation type="submission" date="2022-10" db="EMBL/GenBank/DDBJ databases">
        <authorList>
            <consortium name="ENA_rothamsted_submissions"/>
            <consortium name="culmorum"/>
            <person name="King R."/>
        </authorList>
    </citation>
    <scope>NUCLEOTIDE SEQUENCE</scope>
</reference>
<dbReference type="EMBL" id="OU893339">
    <property type="protein sequence ID" value="CAG9795804.1"/>
    <property type="molecule type" value="Genomic_DNA"/>
</dbReference>
<evidence type="ECO:0000313" key="2">
    <source>
        <dbReference type="EMBL" id="CAG9795804.1"/>
    </source>
</evidence>
<dbReference type="InterPro" id="IPR036682">
    <property type="entry name" value="OS_D_A10/PebIII_sf"/>
</dbReference>
<dbReference type="Pfam" id="PF03392">
    <property type="entry name" value="OS-D"/>
    <property type="match status" value="1"/>
</dbReference>
<proteinExistence type="predicted"/>
<dbReference type="Proteomes" id="UP001153714">
    <property type="component" value="Chromosome 8"/>
</dbReference>
<dbReference type="OrthoDB" id="7256944at2759"/>
<keyword evidence="3" id="KW-1185">Reference proteome</keyword>
<evidence type="ECO:0000256" key="1">
    <source>
        <dbReference type="SAM" id="SignalP"/>
    </source>
</evidence>
<keyword evidence="1" id="KW-0732">Signal</keyword>
<evidence type="ECO:0000313" key="3">
    <source>
        <dbReference type="Proteomes" id="UP001153714"/>
    </source>
</evidence>